<keyword evidence="3" id="KW-0812">Transmembrane</keyword>
<dbReference type="InterPro" id="IPR029016">
    <property type="entry name" value="GAF-like_dom_sf"/>
</dbReference>
<dbReference type="EMBL" id="MQWD01000001">
    <property type="protein sequence ID" value="PAP76886.1"/>
    <property type="molecule type" value="Genomic_DNA"/>
</dbReference>
<dbReference type="InterPro" id="IPR052016">
    <property type="entry name" value="Bact_Sigma-Reg"/>
</dbReference>
<feature type="transmembrane region" description="Helical" evidence="3">
    <location>
        <begin position="29"/>
        <end position="52"/>
    </location>
</feature>
<evidence type="ECO:0000256" key="3">
    <source>
        <dbReference type="SAM" id="Phobius"/>
    </source>
</evidence>
<protein>
    <recommendedName>
        <fullName evidence="4">PPM-type phosphatase domain-containing protein</fullName>
    </recommendedName>
</protein>
<evidence type="ECO:0000313" key="6">
    <source>
        <dbReference type="Proteomes" id="UP000216339"/>
    </source>
</evidence>
<dbReference type="OrthoDB" id="9763484at2"/>
<dbReference type="SUPFAM" id="SSF81606">
    <property type="entry name" value="PP2C-like"/>
    <property type="match status" value="1"/>
</dbReference>
<dbReference type="Proteomes" id="UP000216339">
    <property type="component" value="Unassembled WGS sequence"/>
</dbReference>
<evidence type="ECO:0000256" key="1">
    <source>
        <dbReference type="ARBA" id="ARBA00022801"/>
    </source>
</evidence>
<name>A0A271J063_9BACT</name>
<keyword evidence="6" id="KW-1185">Reference proteome</keyword>
<feature type="transmembrane region" description="Helical" evidence="3">
    <location>
        <begin position="64"/>
        <end position="89"/>
    </location>
</feature>
<dbReference type="Gene3D" id="3.30.450.40">
    <property type="match status" value="1"/>
</dbReference>
<evidence type="ECO:0000256" key="2">
    <source>
        <dbReference type="SAM" id="MobiDB-lite"/>
    </source>
</evidence>
<feature type="region of interest" description="Disordered" evidence="2">
    <location>
        <begin position="706"/>
        <end position="733"/>
    </location>
</feature>
<dbReference type="PANTHER" id="PTHR43156:SF2">
    <property type="entry name" value="STAGE II SPORULATION PROTEIN E"/>
    <property type="match status" value="1"/>
</dbReference>
<organism evidence="5 6">
    <name type="scientific">Rubrivirga marina</name>
    <dbReference type="NCBI Taxonomy" id="1196024"/>
    <lineage>
        <taxon>Bacteria</taxon>
        <taxon>Pseudomonadati</taxon>
        <taxon>Rhodothermota</taxon>
        <taxon>Rhodothermia</taxon>
        <taxon>Rhodothermales</taxon>
        <taxon>Rubricoccaceae</taxon>
        <taxon>Rubrivirga</taxon>
    </lineage>
</organism>
<keyword evidence="3" id="KW-0472">Membrane</keyword>
<reference evidence="5 6" key="1">
    <citation type="submission" date="2016-11" db="EMBL/GenBank/DDBJ databases">
        <title>Study of marine rhodopsin-containing bacteria.</title>
        <authorList>
            <person name="Yoshizawa S."/>
            <person name="Kumagai Y."/>
            <person name="Kogure K."/>
        </authorList>
    </citation>
    <scope>NUCLEOTIDE SEQUENCE [LARGE SCALE GENOMIC DNA]</scope>
    <source>
        <strain evidence="5 6">SAORIC-28</strain>
    </source>
</reference>
<accession>A0A271J063</accession>
<dbReference type="Gene3D" id="3.60.40.10">
    <property type="entry name" value="PPM-type phosphatase domain"/>
    <property type="match status" value="1"/>
</dbReference>
<feature type="domain" description="PPM-type phosphatase" evidence="4">
    <location>
        <begin position="476"/>
        <end position="701"/>
    </location>
</feature>
<dbReference type="SMART" id="SM00331">
    <property type="entry name" value="PP2C_SIG"/>
    <property type="match status" value="1"/>
</dbReference>
<dbReference type="SUPFAM" id="SSF55781">
    <property type="entry name" value="GAF domain-like"/>
    <property type="match status" value="1"/>
</dbReference>
<feature type="transmembrane region" description="Helical" evidence="3">
    <location>
        <begin position="160"/>
        <end position="182"/>
    </location>
</feature>
<keyword evidence="1" id="KW-0378">Hydrolase</keyword>
<gene>
    <name evidence="5" type="ORF">BSZ37_10800</name>
</gene>
<feature type="transmembrane region" description="Helical" evidence="3">
    <location>
        <begin position="135"/>
        <end position="154"/>
    </location>
</feature>
<dbReference type="InterPro" id="IPR001932">
    <property type="entry name" value="PPM-type_phosphatase-like_dom"/>
</dbReference>
<feature type="transmembrane region" description="Helical" evidence="3">
    <location>
        <begin position="194"/>
        <end position="215"/>
    </location>
</feature>
<dbReference type="RefSeq" id="WP_095510553.1">
    <property type="nucleotide sequence ID" value="NZ_MQWD01000001.1"/>
</dbReference>
<dbReference type="InterPro" id="IPR036457">
    <property type="entry name" value="PPM-type-like_dom_sf"/>
</dbReference>
<feature type="transmembrane region" description="Helical" evidence="3">
    <location>
        <begin position="245"/>
        <end position="271"/>
    </location>
</feature>
<dbReference type="PANTHER" id="PTHR43156">
    <property type="entry name" value="STAGE II SPORULATION PROTEIN E-RELATED"/>
    <property type="match status" value="1"/>
</dbReference>
<dbReference type="GO" id="GO:0016791">
    <property type="term" value="F:phosphatase activity"/>
    <property type="evidence" value="ECO:0007669"/>
    <property type="project" value="TreeGrafter"/>
</dbReference>
<evidence type="ECO:0000313" key="5">
    <source>
        <dbReference type="EMBL" id="PAP76886.1"/>
    </source>
</evidence>
<dbReference type="Pfam" id="PF07228">
    <property type="entry name" value="SpoIIE"/>
    <property type="match status" value="1"/>
</dbReference>
<keyword evidence="3" id="KW-1133">Transmembrane helix</keyword>
<sequence>MSLGVGAVLGLAVVAAARGAAVTGGAAAGLAAAIGLDVLAVGAAAALYFALAGTGGRTGPLRSLAVPFGLGLGVLVLTLAVGAGFDGYIDPKTGLPDRTLTVVWAAVLGTSEAALGATLLASLRPLALHGRRRSTLLLWATFLGLTVLTALTVAGRPLVVYVPTAMAVFGAASVLAGVALALRQRWISDLARRHRVAAGALALGLSATMVALLYVQFGGPGALPVGDGTGRIPDFPYTAVLSRSLAALVLSVTVFGALYGLATALSLLFGLSTAAAQDQRAGERRALRSLADLSGRVLDRAELAAAIARGPVDARLGDAAWVALTDPSHGNIRPTVVAASGLTLDAATRAADADALYRAAAEADGALVLSHAEADHRVRARPGDGVASLVTLPLGASSIDGPGGLTRGVLLVARTTADAFEPDDLAALETFAGQAALSLSHADLFADALERERLARELSLAREVQKRLFPQSLPEVEGLELAAAERPAREVGGDYYDVVRIGDDCVGVMVADVSGKGTPAAFYMAELKGVFQAGSRLTRSPGELLAGANDALAPSLGRGVFASAVYAVVDAREGTLALARAGHTPAVLVRDRQRPDGGRWLLRGDGLAIGLDRAGATFRKTLREQCVKLAPGDTLLLYTDGLTEARDAQGQEYGYDRLAAFVEQHAHVGALDLRDLLLAEHRAWSGSDEPDDDTTFVLLRWTGRGEPVEPADVSDGPPVTERAAFPADPDLPV</sequence>
<proteinExistence type="predicted"/>
<feature type="transmembrane region" description="Helical" evidence="3">
    <location>
        <begin position="101"/>
        <end position="123"/>
    </location>
</feature>
<dbReference type="AlphaFoldDB" id="A0A271J063"/>
<evidence type="ECO:0000259" key="4">
    <source>
        <dbReference type="SMART" id="SM00331"/>
    </source>
</evidence>
<comment type="caution">
    <text evidence="5">The sequence shown here is derived from an EMBL/GenBank/DDBJ whole genome shotgun (WGS) entry which is preliminary data.</text>
</comment>